<dbReference type="Proteomes" id="UP000002282">
    <property type="component" value="Chromosome X"/>
</dbReference>
<proteinExistence type="predicted"/>
<evidence type="ECO:0000313" key="2">
    <source>
        <dbReference type="Proteomes" id="UP000002282"/>
    </source>
</evidence>
<sequence length="55" mass="5807">MAPKESQAANVNSEEKENLKRTCQKFCAKTKIPGNRAIEADVASVAGVVALTANC</sequence>
<reference evidence="1 2" key="1">
    <citation type="journal article" date="2007" name="Nature">
        <title>Evolution of genes and genomes on the Drosophila phylogeny.</title>
        <authorList>
            <consortium name="Drosophila 12 Genomes Consortium"/>
            <person name="Clark A.G."/>
            <person name="Eisen M.B."/>
            <person name="Smith D.R."/>
            <person name="Bergman C.M."/>
            <person name="Oliver B."/>
            <person name="Markow T.A."/>
            <person name="Kaufman T.C."/>
            <person name="Kellis M."/>
            <person name="Gelbart W."/>
            <person name="Iyer V.N."/>
            <person name="Pollard D.A."/>
            <person name="Sackton T.B."/>
            <person name="Larracuente A.M."/>
            <person name="Singh N.D."/>
            <person name="Abad J.P."/>
            <person name="Abt D.N."/>
            <person name="Adryan B."/>
            <person name="Aguade M."/>
            <person name="Akashi H."/>
            <person name="Anderson W.W."/>
            <person name="Aquadro C.F."/>
            <person name="Ardell D.H."/>
            <person name="Arguello R."/>
            <person name="Artieri C.G."/>
            <person name="Barbash D.A."/>
            <person name="Barker D."/>
            <person name="Barsanti P."/>
            <person name="Batterham P."/>
            <person name="Batzoglou S."/>
            <person name="Begun D."/>
            <person name="Bhutkar A."/>
            <person name="Blanco E."/>
            <person name="Bosak S.A."/>
            <person name="Bradley R.K."/>
            <person name="Brand A.D."/>
            <person name="Brent M.R."/>
            <person name="Brooks A.N."/>
            <person name="Brown R.H."/>
            <person name="Butlin R.K."/>
            <person name="Caggese C."/>
            <person name="Calvi B.R."/>
            <person name="Bernardo de Carvalho A."/>
            <person name="Caspi A."/>
            <person name="Castrezana S."/>
            <person name="Celniker S.E."/>
            <person name="Chang J.L."/>
            <person name="Chapple C."/>
            <person name="Chatterji S."/>
            <person name="Chinwalla A."/>
            <person name="Civetta A."/>
            <person name="Clifton S.W."/>
            <person name="Comeron J.M."/>
            <person name="Costello J.C."/>
            <person name="Coyne J.A."/>
            <person name="Daub J."/>
            <person name="David R.G."/>
            <person name="Delcher A.L."/>
            <person name="Delehaunty K."/>
            <person name="Do C.B."/>
            <person name="Ebling H."/>
            <person name="Edwards K."/>
            <person name="Eickbush T."/>
            <person name="Evans J.D."/>
            <person name="Filipski A."/>
            <person name="Findeiss S."/>
            <person name="Freyhult E."/>
            <person name="Fulton L."/>
            <person name="Fulton R."/>
            <person name="Garcia A.C."/>
            <person name="Gardiner A."/>
            <person name="Garfield D.A."/>
            <person name="Garvin B.E."/>
            <person name="Gibson G."/>
            <person name="Gilbert D."/>
            <person name="Gnerre S."/>
            <person name="Godfrey J."/>
            <person name="Good R."/>
            <person name="Gotea V."/>
            <person name="Gravely B."/>
            <person name="Greenberg A.J."/>
            <person name="Griffiths-Jones S."/>
            <person name="Gross S."/>
            <person name="Guigo R."/>
            <person name="Gustafson E.A."/>
            <person name="Haerty W."/>
            <person name="Hahn M.W."/>
            <person name="Halligan D.L."/>
            <person name="Halpern A.L."/>
            <person name="Halter G.M."/>
            <person name="Han M.V."/>
            <person name="Heger A."/>
            <person name="Hillier L."/>
            <person name="Hinrichs A.S."/>
            <person name="Holmes I."/>
            <person name="Hoskins R.A."/>
            <person name="Hubisz M.J."/>
            <person name="Hultmark D."/>
            <person name="Huntley M.A."/>
            <person name="Jaffe D.B."/>
            <person name="Jagadeeshan S."/>
            <person name="Jeck W.R."/>
            <person name="Johnson J."/>
            <person name="Jones C.D."/>
            <person name="Jordan W.C."/>
            <person name="Karpen G.H."/>
            <person name="Kataoka E."/>
            <person name="Keightley P.D."/>
            <person name="Kheradpour P."/>
            <person name="Kirkness E.F."/>
            <person name="Koerich L.B."/>
            <person name="Kristiansen K."/>
            <person name="Kudrna D."/>
            <person name="Kulathinal R.J."/>
            <person name="Kumar S."/>
            <person name="Kwok R."/>
            <person name="Lander E."/>
            <person name="Langley C.H."/>
            <person name="Lapoint R."/>
            <person name="Lazzaro B.P."/>
            <person name="Lee S.J."/>
            <person name="Levesque L."/>
            <person name="Li R."/>
            <person name="Lin C.F."/>
            <person name="Lin M.F."/>
            <person name="Lindblad-Toh K."/>
            <person name="Llopart A."/>
            <person name="Long M."/>
            <person name="Low L."/>
            <person name="Lozovsky E."/>
            <person name="Lu J."/>
            <person name="Luo M."/>
            <person name="Machado C.A."/>
            <person name="Makalowski W."/>
            <person name="Marzo M."/>
            <person name="Matsuda M."/>
            <person name="Matzkin L."/>
            <person name="McAllister B."/>
            <person name="McBride C.S."/>
            <person name="McKernan B."/>
            <person name="McKernan K."/>
            <person name="Mendez-Lago M."/>
            <person name="Minx P."/>
            <person name="Mollenhauer M.U."/>
            <person name="Montooth K."/>
            <person name="Mount S.M."/>
            <person name="Mu X."/>
            <person name="Myers E."/>
            <person name="Negre B."/>
            <person name="Newfeld S."/>
            <person name="Nielsen R."/>
            <person name="Noor M.A."/>
            <person name="O'Grady P."/>
            <person name="Pachter L."/>
            <person name="Papaceit M."/>
            <person name="Parisi M.J."/>
            <person name="Parisi M."/>
            <person name="Parts L."/>
            <person name="Pedersen J.S."/>
            <person name="Pesole G."/>
            <person name="Phillippy A.M."/>
            <person name="Ponting C.P."/>
            <person name="Pop M."/>
            <person name="Porcelli D."/>
            <person name="Powell J.R."/>
            <person name="Prohaska S."/>
            <person name="Pruitt K."/>
            <person name="Puig M."/>
            <person name="Quesneville H."/>
            <person name="Ram K.R."/>
            <person name="Rand D."/>
            <person name="Rasmussen M.D."/>
            <person name="Reed L.K."/>
            <person name="Reenan R."/>
            <person name="Reily A."/>
            <person name="Remington K.A."/>
            <person name="Rieger T.T."/>
            <person name="Ritchie M.G."/>
            <person name="Robin C."/>
            <person name="Rogers Y.H."/>
            <person name="Rohde C."/>
            <person name="Rozas J."/>
            <person name="Rubenfield M.J."/>
            <person name="Ruiz A."/>
            <person name="Russo S."/>
            <person name="Salzberg S.L."/>
            <person name="Sanchez-Gracia A."/>
            <person name="Saranga D.J."/>
            <person name="Sato H."/>
            <person name="Schaeffer S.W."/>
            <person name="Schatz M.C."/>
            <person name="Schlenke T."/>
            <person name="Schwartz R."/>
            <person name="Segarra C."/>
            <person name="Singh R.S."/>
            <person name="Sirot L."/>
            <person name="Sirota M."/>
            <person name="Sisneros N.B."/>
            <person name="Smith C.D."/>
            <person name="Smith T.F."/>
            <person name="Spieth J."/>
            <person name="Stage D.E."/>
            <person name="Stark A."/>
            <person name="Stephan W."/>
            <person name="Strausberg R.L."/>
            <person name="Strempel S."/>
            <person name="Sturgill D."/>
            <person name="Sutton G."/>
            <person name="Sutton G.G."/>
            <person name="Tao W."/>
            <person name="Teichmann S."/>
            <person name="Tobari Y.N."/>
            <person name="Tomimura Y."/>
            <person name="Tsolas J.M."/>
            <person name="Valente V.L."/>
            <person name="Venter E."/>
            <person name="Venter J.C."/>
            <person name="Vicario S."/>
            <person name="Vieira F.G."/>
            <person name="Vilella A.J."/>
            <person name="Villasante A."/>
            <person name="Walenz B."/>
            <person name="Wang J."/>
            <person name="Wasserman M."/>
            <person name="Watts T."/>
            <person name="Wilson D."/>
            <person name="Wilson R.K."/>
            <person name="Wing R.A."/>
            <person name="Wolfner M.F."/>
            <person name="Wong A."/>
            <person name="Wong G.K."/>
            <person name="Wu C.I."/>
            <person name="Wu G."/>
            <person name="Yamamoto D."/>
            <person name="Yang H.P."/>
            <person name="Yang S.P."/>
            <person name="Yorke J.A."/>
            <person name="Yoshida K."/>
            <person name="Zdobnov E."/>
            <person name="Zhang P."/>
            <person name="Zhang Y."/>
            <person name="Zimin A.V."/>
            <person name="Baldwin J."/>
            <person name="Abdouelleil A."/>
            <person name="Abdulkadir J."/>
            <person name="Abebe A."/>
            <person name="Abera B."/>
            <person name="Abreu J."/>
            <person name="Acer S.C."/>
            <person name="Aftuck L."/>
            <person name="Alexander A."/>
            <person name="An P."/>
            <person name="Anderson E."/>
            <person name="Anderson S."/>
            <person name="Arachi H."/>
            <person name="Azer M."/>
            <person name="Bachantsang P."/>
            <person name="Barry A."/>
            <person name="Bayul T."/>
            <person name="Berlin A."/>
            <person name="Bessette D."/>
            <person name="Bloom T."/>
            <person name="Blye J."/>
            <person name="Boguslavskiy L."/>
            <person name="Bonnet C."/>
            <person name="Boukhgalter B."/>
            <person name="Bourzgui I."/>
            <person name="Brown A."/>
            <person name="Cahill P."/>
            <person name="Channer S."/>
            <person name="Cheshatsang Y."/>
            <person name="Chuda L."/>
            <person name="Citroen M."/>
            <person name="Collymore A."/>
            <person name="Cooke P."/>
            <person name="Costello M."/>
            <person name="D'Aco K."/>
            <person name="Daza R."/>
            <person name="De Haan G."/>
            <person name="DeGray S."/>
            <person name="DeMaso C."/>
            <person name="Dhargay N."/>
            <person name="Dooley K."/>
            <person name="Dooley E."/>
            <person name="Doricent M."/>
            <person name="Dorje P."/>
            <person name="Dorjee K."/>
            <person name="Dupes A."/>
            <person name="Elong R."/>
            <person name="Falk J."/>
            <person name="Farina A."/>
            <person name="Faro S."/>
            <person name="Ferguson D."/>
            <person name="Fisher S."/>
            <person name="Foley C.D."/>
            <person name="Franke A."/>
            <person name="Friedrich D."/>
            <person name="Gadbois L."/>
            <person name="Gearin G."/>
            <person name="Gearin C.R."/>
            <person name="Giannoukos G."/>
            <person name="Goode T."/>
            <person name="Graham J."/>
            <person name="Grandbois E."/>
            <person name="Grewal S."/>
            <person name="Gyaltsen K."/>
            <person name="Hafez N."/>
            <person name="Hagos B."/>
            <person name="Hall J."/>
            <person name="Henson C."/>
            <person name="Hollinger A."/>
            <person name="Honan T."/>
            <person name="Huard M.D."/>
            <person name="Hughes L."/>
            <person name="Hurhula B."/>
            <person name="Husby M.E."/>
            <person name="Kamat A."/>
            <person name="Kanga B."/>
            <person name="Kashin S."/>
            <person name="Khazanovich D."/>
            <person name="Kisner P."/>
            <person name="Lance K."/>
            <person name="Lara M."/>
            <person name="Lee W."/>
            <person name="Lennon N."/>
            <person name="Letendre F."/>
            <person name="LeVine R."/>
            <person name="Lipovsky A."/>
            <person name="Liu X."/>
            <person name="Liu J."/>
            <person name="Liu S."/>
            <person name="Lokyitsang T."/>
            <person name="Lokyitsang Y."/>
            <person name="Lubonja R."/>
            <person name="Lui A."/>
            <person name="MacDonald P."/>
            <person name="Magnisalis V."/>
            <person name="Maru K."/>
            <person name="Matthews C."/>
            <person name="McCusker W."/>
            <person name="McDonough S."/>
            <person name="Mehta T."/>
            <person name="Meldrim J."/>
            <person name="Meneus L."/>
            <person name="Mihai O."/>
            <person name="Mihalev A."/>
            <person name="Mihova T."/>
            <person name="Mittelman R."/>
            <person name="Mlenga V."/>
            <person name="Montmayeur A."/>
            <person name="Mulrain L."/>
            <person name="Navidi A."/>
            <person name="Naylor J."/>
            <person name="Negash T."/>
            <person name="Nguyen T."/>
            <person name="Nguyen N."/>
            <person name="Nicol R."/>
            <person name="Norbu C."/>
            <person name="Norbu N."/>
            <person name="Novod N."/>
            <person name="O'Neill B."/>
            <person name="Osman S."/>
            <person name="Markiewicz E."/>
            <person name="Oyono O.L."/>
            <person name="Patti C."/>
            <person name="Phunkhang P."/>
            <person name="Pierre F."/>
            <person name="Priest M."/>
            <person name="Raghuraman S."/>
            <person name="Rege F."/>
            <person name="Reyes R."/>
            <person name="Rise C."/>
            <person name="Rogov P."/>
            <person name="Ross K."/>
            <person name="Ryan E."/>
            <person name="Settipalli S."/>
            <person name="Shea T."/>
            <person name="Sherpa N."/>
            <person name="Shi L."/>
            <person name="Shih D."/>
            <person name="Sparrow T."/>
            <person name="Spaulding J."/>
            <person name="Stalker J."/>
            <person name="Stange-Thomann N."/>
            <person name="Stavropoulos S."/>
            <person name="Stone C."/>
            <person name="Strader C."/>
            <person name="Tesfaye S."/>
            <person name="Thomson T."/>
            <person name="Thoulutsang Y."/>
            <person name="Thoulutsang D."/>
            <person name="Topham K."/>
            <person name="Topping I."/>
            <person name="Tsamla T."/>
            <person name="Vassiliev H."/>
            <person name="Vo A."/>
            <person name="Wangchuk T."/>
            <person name="Wangdi T."/>
            <person name="Weiand M."/>
            <person name="Wilkinson J."/>
            <person name="Wilson A."/>
            <person name="Yadav S."/>
            <person name="Young G."/>
            <person name="Yu Q."/>
            <person name="Zembek L."/>
            <person name="Zhong D."/>
            <person name="Zimmer A."/>
            <person name="Zwirko Z."/>
            <person name="Jaffe D.B."/>
            <person name="Alvarez P."/>
            <person name="Brockman W."/>
            <person name="Butler J."/>
            <person name="Chin C."/>
            <person name="Gnerre S."/>
            <person name="Grabherr M."/>
            <person name="Kleber M."/>
            <person name="Mauceli E."/>
            <person name="MacCallum I."/>
        </authorList>
    </citation>
    <scope>NUCLEOTIDE SEQUENCE [LARGE SCALE GENOMIC DNA]</scope>
    <source>
        <strain evidence="2">Tai18E2 / Tucson 14021-0261.01</strain>
    </source>
</reference>
<accession>A0A0R1EF45</accession>
<organism evidence="1 2">
    <name type="scientific">Drosophila yakuba</name>
    <name type="common">Fruit fly</name>
    <dbReference type="NCBI Taxonomy" id="7245"/>
    <lineage>
        <taxon>Eukaryota</taxon>
        <taxon>Metazoa</taxon>
        <taxon>Ecdysozoa</taxon>
        <taxon>Arthropoda</taxon>
        <taxon>Hexapoda</taxon>
        <taxon>Insecta</taxon>
        <taxon>Pterygota</taxon>
        <taxon>Neoptera</taxon>
        <taxon>Endopterygota</taxon>
        <taxon>Diptera</taxon>
        <taxon>Brachycera</taxon>
        <taxon>Muscomorpha</taxon>
        <taxon>Ephydroidea</taxon>
        <taxon>Drosophilidae</taxon>
        <taxon>Drosophila</taxon>
        <taxon>Sophophora</taxon>
    </lineage>
</organism>
<dbReference type="EMBL" id="CM000162">
    <property type="protein sequence ID" value="KRK05858.1"/>
    <property type="molecule type" value="Genomic_DNA"/>
</dbReference>
<name>A0A0R1EF45_DROYA</name>
<keyword evidence="2" id="KW-1185">Reference proteome</keyword>
<evidence type="ECO:0000313" key="1">
    <source>
        <dbReference type="EMBL" id="KRK05858.1"/>
    </source>
</evidence>
<dbReference type="KEGG" id="dya:Dyak_GE28219"/>
<protein>
    <submittedName>
        <fullName evidence="1">Uncharacterized protein</fullName>
    </submittedName>
</protein>
<dbReference type="AlphaFoldDB" id="A0A0R1EF45"/>
<gene>
    <name evidence="1" type="primary">Dyak\GE28219</name>
    <name evidence="1" type="synonym">GE28219</name>
    <name evidence="1" type="ORF">Dyak_GE28219</name>
</gene>
<reference evidence="1 2" key="2">
    <citation type="journal article" date="2007" name="PLoS Biol.">
        <title>Principles of genome evolution in the Drosophila melanogaster species group.</title>
        <authorList>
            <person name="Ranz J.M."/>
            <person name="Maurin D."/>
            <person name="Chan Y.S."/>
            <person name="von Grotthuss M."/>
            <person name="Hillier L.W."/>
            <person name="Roote J."/>
            <person name="Ashburner M."/>
            <person name="Bergman C.M."/>
        </authorList>
    </citation>
    <scope>NUCLEOTIDE SEQUENCE [LARGE SCALE GENOMIC DNA]</scope>
    <source>
        <strain evidence="2">Tai18E2 / Tucson 14021-0261.01</strain>
    </source>
</reference>